<dbReference type="EMBL" id="HACG01027019">
    <property type="protein sequence ID" value="CEK73884.1"/>
    <property type="molecule type" value="Transcribed_RNA"/>
</dbReference>
<name>A0A0B6ZYY7_9EUPU</name>
<feature type="non-terminal residue" evidence="1">
    <location>
        <position position="1"/>
    </location>
</feature>
<sequence>LLAVGGEIDKITRLLDVSVAEFQECWGFKRYNSNQLQYKVNMCLTAGISKKDIFNNLGALMVFPIEQCHAVTSCFRNSGMPASVFVLRAMVGAAELNGNGNTKNICDGNKEQNCATTVEDDWIGESKTLVQKKAPSNVKPKRIQKFRIKEMELSTKRQRRANFSLIERLLNLNKYMITALHQSNVNISNIELLDIPKNLEYLTSLNFTKQHIAMCPLILAHPHVALVRIVSTAESLTRKQLQSAMSISPQELHLFSSSSSSSENVEDKYKLVHLLCTDPLQRLNVYQYHLEKESSFSLASIDSERASAALNV</sequence>
<organism evidence="1">
    <name type="scientific">Arion vulgaris</name>
    <dbReference type="NCBI Taxonomy" id="1028688"/>
    <lineage>
        <taxon>Eukaryota</taxon>
        <taxon>Metazoa</taxon>
        <taxon>Spiralia</taxon>
        <taxon>Lophotrochozoa</taxon>
        <taxon>Mollusca</taxon>
        <taxon>Gastropoda</taxon>
        <taxon>Heterobranchia</taxon>
        <taxon>Euthyneura</taxon>
        <taxon>Panpulmonata</taxon>
        <taxon>Eupulmonata</taxon>
        <taxon>Stylommatophora</taxon>
        <taxon>Helicina</taxon>
        <taxon>Arionoidea</taxon>
        <taxon>Arionidae</taxon>
        <taxon>Arion</taxon>
    </lineage>
</organism>
<reference evidence="1" key="1">
    <citation type="submission" date="2014-12" db="EMBL/GenBank/DDBJ databases">
        <title>Insight into the proteome of Arion vulgaris.</title>
        <authorList>
            <person name="Aradska J."/>
            <person name="Bulat T."/>
            <person name="Smidak R."/>
            <person name="Sarate P."/>
            <person name="Gangsoo J."/>
            <person name="Sialana F."/>
            <person name="Bilban M."/>
            <person name="Lubec G."/>
        </authorList>
    </citation>
    <scope>NUCLEOTIDE SEQUENCE</scope>
    <source>
        <tissue evidence="1">Skin</tissue>
    </source>
</reference>
<dbReference type="AlphaFoldDB" id="A0A0B6ZYY7"/>
<gene>
    <name evidence="1" type="primary">ORF88733</name>
</gene>
<accession>A0A0B6ZYY7</accession>
<protein>
    <submittedName>
        <fullName evidence="1">Uncharacterized protein</fullName>
    </submittedName>
</protein>
<proteinExistence type="predicted"/>
<evidence type="ECO:0000313" key="1">
    <source>
        <dbReference type="EMBL" id="CEK73884.1"/>
    </source>
</evidence>